<evidence type="ECO:0000256" key="3">
    <source>
        <dbReference type="ARBA" id="ARBA00022989"/>
    </source>
</evidence>
<feature type="transmembrane region" description="Helical" evidence="6">
    <location>
        <begin position="417"/>
        <end position="436"/>
    </location>
</feature>
<protein>
    <submittedName>
        <fullName evidence="9">Glucose-6-phosphate exchanger SLC37A2 isoform X1</fullName>
    </submittedName>
</protein>
<dbReference type="GeneID" id="118280397"/>
<name>A0A9R0E4F3_SPOFR</name>
<dbReference type="InterPro" id="IPR011701">
    <property type="entry name" value="MFS"/>
</dbReference>
<feature type="transmembrane region" description="Helical" evidence="6">
    <location>
        <begin position="203"/>
        <end position="227"/>
    </location>
</feature>
<feature type="transmembrane region" description="Helical" evidence="6">
    <location>
        <begin position="121"/>
        <end position="138"/>
    </location>
</feature>
<dbReference type="PROSITE" id="PS50850">
    <property type="entry name" value="MFS"/>
    <property type="match status" value="1"/>
</dbReference>
<feature type="transmembrane region" description="Helical" evidence="6">
    <location>
        <begin position="509"/>
        <end position="531"/>
    </location>
</feature>
<dbReference type="GO" id="GO:0022857">
    <property type="term" value="F:transmembrane transporter activity"/>
    <property type="evidence" value="ECO:0007669"/>
    <property type="project" value="InterPro"/>
</dbReference>
<dbReference type="SUPFAM" id="SSF103473">
    <property type="entry name" value="MFS general substrate transporter"/>
    <property type="match status" value="1"/>
</dbReference>
<feature type="transmembrane region" description="Helical" evidence="6">
    <location>
        <begin position="469"/>
        <end position="489"/>
    </location>
</feature>
<evidence type="ECO:0000256" key="6">
    <source>
        <dbReference type="SAM" id="Phobius"/>
    </source>
</evidence>
<feature type="transmembrane region" description="Helical" evidence="6">
    <location>
        <begin position="145"/>
        <end position="166"/>
    </location>
</feature>
<dbReference type="InterPro" id="IPR020846">
    <property type="entry name" value="MFS_dom"/>
</dbReference>
<reference evidence="9" key="1">
    <citation type="submission" date="2025-08" db="UniProtKB">
        <authorList>
            <consortium name="RefSeq"/>
        </authorList>
    </citation>
    <scope>IDENTIFICATION</scope>
    <source>
        <tissue evidence="9">Whole larval tissue</tissue>
    </source>
</reference>
<feature type="transmembrane region" description="Helical" evidence="6">
    <location>
        <begin position="443"/>
        <end position="463"/>
    </location>
</feature>
<keyword evidence="4 6" id="KW-0472">Membrane</keyword>
<feature type="domain" description="Major facilitator superfamily (MFS) profile" evidence="7">
    <location>
        <begin position="56"/>
        <end position="566"/>
    </location>
</feature>
<dbReference type="AlphaFoldDB" id="A0A9R0E4F3"/>
<evidence type="ECO:0000313" key="8">
    <source>
        <dbReference type="Proteomes" id="UP000829999"/>
    </source>
</evidence>
<feature type="transmembrane region" description="Helical" evidence="6">
    <location>
        <begin position="543"/>
        <end position="562"/>
    </location>
</feature>
<dbReference type="OrthoDB" id="3639251at2759"/>
<feature type="transmembrane region" description="Helical" evidence="6">
    <location>
        <begin position="51"/>
        <end position="69"/>
    </location>
</feature>
<dbReference type="Gene3D" id="1.20.1250.20">
    <property type="entry name" value="MFS general substrate transporter like domains"/>
    <property type="match status" value="2"/>
</dbReference>
<keyword evidence="2 6" id="KW-0812">Transmembrane</keyword>
<accession>A0A9R0E4F3</accession>
<sequence>MRFVPDGVARTFKRKYWRMSGVSRDAPVGIQLIQKLSNYCCPRLQINRLRWYQGSVLVLTFFTYMTYHLTRKPISVVKSVLHQNCSALVPPPGTDPNDDQWCNWAPFNTADANTLLGTLDSAFLFSYAGAMFVSGMVAERVDLRYFLSLGMLTSAIFCYLFGIGRTYNVHDISYYLLVQVCVILYFCYLFGIGRTYNVHDISYYLLVQAGAGIAQTTGWPGTVAIVGKWFGNSKKGLIFGIWNSHTSLGNILGTIMAAEYVDSDWSLSFIYPGLVMGAVGGVVWLFLAPDPRHLGLAAAVNGRNSPSRQTTRSDEEDEGDEDEESSVIVGDQSASLRPNRHSANAAHDDITERTSLLRPSPAEGAVSLGRALRIPGVVEFSLSLFFAKLVSYTFLYWLPSYIRYTLPSLSARQSGELSTVFDVGGVLGAIVAGLVADCSAAPALVCVCFYCACAPMLFLYQWWGGTSYIMSVILLVMTGALVNGPYALITTAVSAELGTHHSLAGNSRALATVTAIIDGTGSLGAAIGPMLAGVVSSHSWTHVFYMLIACNFMALFLLLRYVHQYCIVVHAHRVQLHGTVPTAQDSIHRDVEDKTGATHGIAAASTRRVNAQYTQRKRTVTAPYTHSYFLYDE</sequence>
<evidence type="ECO:0000256" key="1">
    <source>
        <dbReference type="ARBA" id="ARBA00004141"/>
    </source>
</evidence>
<feature type="compositionally biased region" description="Acidic residues" evidence="5">
    <location>
        <begin position="314"/>
        <end position="325"/>
    </location>
</feature>
<proteinExistence type="predicted"/>
<evidence type="ECO:0000256" key="4">
    <source>
        <dbReference type="ARBA" id="ARBA00023136"/>
    </source>
</evidence>
<dbReference type="InterPro" id="IPR036259">
    <property type="entry name" value="MFS_trans_sf"/>
</dbReference>
<feature type="transmembrane region" description="Helical" evidence="6">
    <location>
        <begin position="269"/>
        <end position="287"/>
    </location>
</feature>
<evidence type="ECO:0000256" key="5">
    <source>
        <dbReference type="SAM" id="MobiDB-lite"/>
    </source>
</evidence>
<feature type="transmembrane region" description="Helical" evidence="6">
    <location>
        <begin position="377"/>
        <end position="397"/>
    </location>
</feature>
<dbReference type="Pfam" id="PF07690">
    <property type="entry name" value="MFS_1"/>
    <property type="match status" value="1"/>
</dbReference>
<dbReference type="PANTHER" id="PTHR43184:SF12">
    <property type="entry name" value="SUGAR PHOSPHATE EXCHANGER 3"/>
    <property type="match status" value="1"/>
</dbReference>
<keyword evidence="8" id="KW-1185">Reference proteome</keyword>
<feature type="region of interest" description="Disordered" evidence="5">
    <location>
        <begin position="299"/>
        <end position="348"/>
    </location>
</feature>
<comment type="subcellular location">
    <subcellularLocation>
        <location evidence="1">Membrane</location>
        <topology evidence="1">Multi-pass membrane protein</topology>
    </subcellularLocation>
</comment>
<feature type="transmembrane region" description="Helical" evidence="6">
    <location>
        <begin position="172"/>
        <end position="191"/>
    </location>
</feature>
<dbReference type="CTD" id="37427"/>
<gene>
    <name evidence="9" type="primary">LOC118280397</name>
</gene>
<evidence type="ECO:0000259" key="7">
    <source>
        <dbReference type="PROSITE" id="PS50850"/>
    </source>
</evidence>
<dbReference type="GO" id="GO:0016020">
    <property type="term" value="C:membrane"/>
    <property type="evidence" value="ECO:0007669"/>
    <property type="project" value="UniProtKB-SubCell"/>
</dbReference>
<evidence type="ECO:0000313" key="9">
    <source>
        <dbReference type="RefSeq" id="XP_050558211.1"/>
    </source>
</evidence>
<dbReference type="Proteomes" id="UP000829999">
    <property type="component" value="Chromosome 21"/>
</dbReference>
<keyword evidence="3 6" id="KW-1133">Transmembrane helix</keyword>
<dbReference type="RefSeq" id="XP_050558211.1">
    <property type="nucleotide sequence ID" value="XM_050702254.1"/>
</dbReference>
<organism evidence="8 9">
    <name type="scientific">Spodoptera frugiperda</name>
    <name type="common">Fall armyworm</name>
    <dbReference type="NCBI Taxonomy" id="7108"/>
    <lineage>
        <taxon>Eukaryota</taxon>
        <taxon>Metazoa</taxon>
        <taxon>Ecdysozoa</taxon>
        <taxon>Arthropoda</taxon>
        <taxon>Hexapoda</taxon>
        <taxon>Insecta</taxon>
        <taxon>Pterygota</taxon>
        <taxon>Neoptera</taxon>
        <taxon>Endopterygota</taxon>
        <taxon>Lepidoptera</taxon>
        <taxon>Glossata</taxon>
        <taxon>Ditrysia</taxon>
        <taxon>Noctuoidea</taxon>
        <taxon>Noctuidae</taxon>
        <taxon>Amphipyrinae</taxon>
        <taxon>Spodoptera</taxon>
    </lineage>
</organism>
<evidence type="ECO:0000256" key="2">
    <source>
        <dbReference type="ARBA" id="ARBA00022692"/>
    </source>
</evidence>
<dbReference type="PANTHER" id="PTHR43184">
    <property type="entry name" value="MAJOR FACILITATOR SUPERFAMILY TRANSPORTER 16, ISOFORM B"/>
    <property type="match status" value="1"/>
</dbReference>